<feature type="region of interest" description="Disordered" evidence="10">
    <location>
        <begin position="401"/>
        <end position="504"/>
    </location>
</feature>
<comment type="cofactor">
    <cofactor evidence="1">
        <name>Mn(2+)</name>
        <dbReference type="ChEBI" id="CHEBI:29035"/>
    </cofactor>
</comment>
<sequence length="951" mass="100312">MQCVYGAEGKEKSKESEGLLAESNGHAAPLQARGIEVGVRGCFFWLSEHAERSMSMAERSSWMEATGKGECQDATVATETFNSLPGTAFAGVFDGHGIQGRCAALAASEAVMKHLQADPRSDHHSIPREWERVFADACVQADKDLAQSTQLNADYSGTTACMTMVHNGYVYVANVGDSGACLGRLGPNGRIQAVEISKYARPSDPQEEKRITKAGGRVLQMSNAAGRRVGPHRVFNKEMTAPGLAMSRSLGDGYAHSLGVSAAPTCTAHRLSPSDQFVVLATDGVWEVMTAQEVVHFVQRWRKRPWQGWNASDALTLEAQERWKQLQEEIMVDDAAAIVIMLAPEPKQAAKNLQAPAGACVASVSNAVANSPEAKAARDKLAALPYQNFFRHLQLERLDSSGRGRNEYANANRPDDQDGPAASGSGTSAPGELDPGARLRRALSRNTLLPQDVPSTSKGTGNSGSKPSDASQGTAPADASTSSSAAASHEPQPQDNMRSATQSSAFAPMSVSAFADAFRSAGMQPEQGSPPSAPAHTSHPPPPRSPLPQNPFASPPQSPAGQSAGQIWSPQPRHGQQQGSSPYSSRQLSSWAQLDTSHGSIPTSLMNRASSSPSRLRMAKLTIPENEVSSLAARARSGSIAVLPPIRKAYPSRDSLNISPVTSSPNLESGMESPGSMRSHSSDSLWDRCQRGGASEEGRVRGGMPRLHSARALLEDMPLQPRSKLRSHSTRAFGKGGMGLRKTSADSLSTLHKLEECASFSNPFSGSSHSGTGAWGASREKPKVSKENRAGSTPVSVNPWSEAVPIQAKSGSFRGVQRGNSAAMDVLRSSPHEYMMGLSHALSAPSGMLKASLQEGTTPPTIQEEQPLLTADSCDSQGFAARPQSSSDHSAHSSSSAGGTSSSSAPAVQVADSANSMGAGGLKAEAGSRSQCRKIAGDVHNMGRQTLLIEP</sequence>
<dbReference type="InterPro" id="IPR036457">
    <property type="entry name" value="PPM-type-like_dom_sf"/>
</dbReference>
<dbReference type="InterPro" id="IPR000222">
    <property type="entry name" value="PP2C_BS"/>
</dbReference>
<evidence type="ECO:0000256" key="5">
    <source>
        <dbReference type="ARBA" id="ARBA00022801"/>
    </source>
</evidence>
<dbReference type="SMART" id="SM00332">
    <property type="entry name" value="PP2Cc"/>
    <property type="match status" value="1"/>
</dbReference>
<evidence type="ECO:0000256" key="2">
    <source>
        <dbReference type="ARBA" id="ARBA00001946"/>
    </source>
</evidence>
<dbReference type="InterPro" id="IPR015655">
    <property type="entry name" value="PP2C"/>
</dbReference>
<dbReference type="EC" id="3.1.3.16" evidence="3"/>
<dbReference type="InterPro" id="IPR001932">
    <property type="entry name" value="PPM-type_phosphatase-like_dom"/>
</dbReference>
<feature type="compositionally biased region" description="Low complexity" evidence="10">
    <location>
        <begin position="885"/>
        <end position="904"/>
    </location>
</feature>
<evidence type="ECO:0000256" key="6">
    <source>
        <dbReference type="ARBA" id="ARBA00022842"/>
    </source>
</evidence>
<keyword evidence="13" id="KW-1185">Reference proteome</keyword>
<evidence type="ECO:0000256" key="3">
    <source>
        <dbReference type="ARBA" id="ARBA00013081"/>
    </source>
</evidence>
<evidence type="ECO:0000256" key="4">
    <source>
        <dbReference type="ARBA" id="ARBA00022723"/>
    </source>
</evidence>
<comment type="similarity">
    <text evidence="9">Belongs to the PP2C family.</text>
</comment>
<dbReference type="PROSITE" id="PS01032">
    <property type="entry name" value="PPM_1"/>
    <property type="match status" value="1"/>
</dbReference>
<keyword evidence="4" id="KW-0479">Metal-binding</keyword>
<dbReference type="PROSITE" id="PS51746">
    <property type="entry name" value="PPM_2"/>
    <property type="match status" value="1"/>
</dbReference>
<keyword evidence="7 9" id="KW-0904">Protein phosphatase</keyword>
<feature type="region of interest" description="Disordered" evidence="10">
    <location>
        <begin position="763"/>
        <end position="798"/>
    </location>
</feature>
<evidence type="ECO:0000259" key="11">
    <source>
        <dbReference type="PROSITE" id="PS51746"/>
    </source>
</evidence>
<feature type="compositionally biased region" description="Polar residues" evidence="10">
    <location>
        <begin position="559"/>
        <end position="614"/>
    </location>
</feature>
<comment type="cofactor">
    <cofactor evidence="2">
        <name>Mg(2+)</name>
        <dbReference type="ChEBI" id="CHEBI:18420"/>
    </cofactor>
</comment>
<feature type="region of interest" description="Disordered" evidence="10">
    <location>
        <begin position="521"/>
        <end position="614"/>
    </location>
</feature>
<keyword evidence="8" id="KW-0464">Manganese</keyword>
<feature type="compositionally biased region" description="Polar residues" evidence="10">
    <location>
        <begin position="491"/>
        <end position="504"/>
    </location>
</feature>
<keyword evidence="6" id="KW-0460">Magnesium</keyword>
<feature type="compositionally biased region" description="Low complexity" evidence="10">
    <location>
        <begin position="454"/>
        <end position="468"/>
    </location>
</feature>
<accession>A0ABP1G1Y0</accession>
<feature type="compositionally biased region" description="Basic and acidic residues" evidence="10">
    <location>
        <begin position="685"/>
        <end position="700"/>
    </location>
</feature>
<evidence type="ECO:0000256" key="9">
    <source>
        <dbReference type="RuleBase" id="RU003465"/>
    </source>
</evidence>
<organism evidence="12 13">
    <name type="scientific">Coccomyxa viridis</name>
    <dbReference type="NCBI Taxonomy" id="1274662"/>
    <lineage>
        <taxon>Eukaryota</taxon>
        <taxon>Viridiplantae</taxon>
        <taxon>Chlorophyta</taxon>
        <taxon>core chlorophytes</taxon>
        <taxon>Trebouxiophyceae</taxon>
        <taxon>Trebouxiophyceae incertae sedis</taxon>
        <taxon>Coccomyxaceae</taxon>
        <taxon>Coccomyxa</taxon>
    </lineage>
</organism>
<evidence type="ECO:0000256" key="10">
    <source>
        <dbReference type="SAM" id="MobiDB-lite"/>
    </source>
</evidence>
<feature type="compositionally biased region" description="Low complexity" evidence="10">
    <location>
        <begin position="475"/>
        <end position="488"/>
    </location>
</feature>
<keyword evidence="5 9" id="KW-0378">Hydrolase</keyword>
<feature type="region of interest" description="Disordered" evidence="10">
    <location>
        <begin position="721"/>
        <end position="741"/>
    </location>
</feature>
<feature type="region of interest" description="Disordered" evidence="10">
    <location>
        <begin position="875"/>
        <end position="930"/>
    </location>
</feature>
<comment type="caution">
    <text evidence="12">The sequence shown here is derived from an EMBL/GenBank/DDBJ whole genome shotgun (WGS) entry which is preliminary data.</text>
</comment>
<evidence type="ECO:0000256" key="7">
    <source>
        <dbReference type="ARBA" id="ARBA00022912"/>
    </source>
</evidence>
<dbReference type="Pfam" id="PF00481">
    <property type="entry name" value="PP2C"/>
    <property type="match status" value="1"/>
</dbReference>
<feature type="domain" description="PPM-type phosphatase" evidence="11">
    <location>
        <begin position="53"/>
        <end position="342"/>
    </location>
</feature>
<feature type="region of interest" description="Disordered" evidence="10">
    <location>
        <begin position="657"/>
        <end position="702"/>
    </location>
</feature>
<feature type="compositionally biased region" description="Polar residues" evidence="10">
    <location>
        <begin position="657"/>
        <end position="667"/>
    </location>
</feature>
<proteinExistence type="inferred from homology"/>
<evidence type="ECO:0000256" key="1">
    <source>
        <dbReference type="ARBA" id="ARBA00001936"/>
    </source>
</evidence>
<feature type="compositionally biased region" description="Pro residues" evidence="10">
    <location>
        <begin position="539"/>
        <end position="558"/>
    </location>
</feature>
<gene>
    <name evidence="12" type="primary">g7129</name>
    <name evidence="12" type="ORF">VP750_LOCUS6102</name>
</gene>
<evidence type="ECO:0000313" key="12">
    <source>
        <dbReference type="EMBL" id="CAL5224443.1"/>
    </source>
</evidence>
<evidence type="ECO:0000256" key="8">
    <source>
        <dbReference type="ARBA" id="ARBA00023211"/>
    </source>
</evidence>
<protein>
    <recommendedName>
        <fullName evidence="3">protein-serine/threonine phosphatase</fullName>
        <ecNumber evidence="3">3.1.3.16</ecNumber>
    </recommendedName>
</protein>
<name>A0ABP1G1Y0_9CHLO</name>
<dbReference type="EMBL" id="CAXHTA020000010">
    <property type="protein sequence ID" value="CAL5224443.1"/>
    <property type="molecule type" value="Genomic_DNA"/>
</dbReference>
<evidence type="ECO:0000313" key="13">
    <source>
        <dbReference type="Proteomes" id="UP001497392"/>
    </source>
</evidence>
<reference evidence="12 13" key="1">
    <citation type="submission" date="2024-06" db="EMBL/GenBank/DDBJ databases">
        <authorList>
            <person name="Kraege A."/>
            <person name="Thomma B."/>
        </authorList>
    </citation>
    <scope>NUCLEOTIDE SEQUENCE [LARGE SCALE GENOMIC DNA]</scope>
</reference>
<feature type="compositionally biased region" description="Basic and acidic residues" evidence="10">
    <location>
        <begin position="778"/>
        <end position="789"/>
    </location>
</feature>
<dbReference type="CDD" id="cd00143">
    <property type="entry name" value="PP2Cc"/>
    <property type="match status" value="1"/>
</dbReference>
<dbReference type="SUPFAM" id="SSF81606">
    <property type="entry name" value="PP2C-like"/>
    <property type="match status" value="1"/>
</dbReference>
<dbReference type="Gene3D" id="3.60.40.10">
    <property type="entry name" value="PPM-type phosphatase domain"/>
    <property type="match status" value="1"/>
</dbReference>
<dbReference type="Proteomes" id="UP001497392">
    <property type="component" value="Unassembled WGS sequence"/>
</dbReference>
<dbReference type="PANTHER" id="PTHR47992">
    <property type="entry name" value="PROTEIN PHOSPHATASE"/>
    <property type="match status" value="1"/>
</dbReference>